<gene>
    <name evidence="2" type="ORF">ACFFNY_19275</name>
</gene>
<dbReference type="InterPro" id="IPR007492">
    <property type="entry name" value="LytTR_DNA-bd_dom"/>
</dbReference>
<dbReference type="EMBL" id="JBHMAG010000013">
    <property type="protein sequence ID" value="MFB9753715.1"/>
    <property type="molecule type" value="Genomic_DNA"/>
</dbReference>
<dbReference type="Gene3D" id="2.40.50.1020">
    <property type="entry name" value="LytTr DNA-binding domain"/>
    <property type="match status" value="1"/>
</dbReference>
<dbReference type="Proteomes" id="UP001589619">
    <property type="component" value="Unassembled WGS sequence"/>
</dbReference>
<comment type="caution">
    <text evidence="2">The sequence shown here is derived from an EMBL/GenBank/DDBJ whole genome shotgun (WGS) entry which is preliminary data.</text>
</comment>
<reference evidence="2 3" key="1">
    <citation type="submission" date="2024-09" db="EMBL/GenBank/DDBJ databases">
        <authorList>
            <person name="Sun Q."/>
            <person name="Mori K."/>
        </authorList>
    </citation>
    <scope>NUCLEOTIDE SEQUENCE [LARGE SCALE GENOMIC DNA]</scope>
    <source>
        <strain evidence="2 3">JCM 12520</strain>
    </source>
</reference>
<proteinExistence type="predicted"/>
<keyword evidence="2" id="KW-0238">DNA-binding</keyword>
<accession>A0ABV5VZL8</accession>
<evidence type="ECO:0000259" key="1">
    <source>
        <dbReference type="Pfam" id="PF04397"/>
    </source>
</evidence>
<feature type="domain" description="HTH LytTR-type" evidence="1">
    <location>
        <begin position="2"/>
        <end position="93"/>
    </location>
</feature>
<protein>
    <submittedName>
        <fullName evidence="2">LytTR family transcriptional regulator DNA-binding domain-containing protein</fullName>
    </submittedName>
</protein>
<dbReference type="RefSeq" id="WP_344914836.1">
    <property type="nucleotide sequence ID" value="NZ_BAAAYO010000014.1"/>
</dbReference>
<evidence type="ECO:0000313" key="2">
    <source>
        <dbReference type="EMBL" id="MFB9753715.1"/>
    </source>
</evidence>
<evidence type="ECO:0000313" key="3">
    <source>
        <dbReference type="Proteomes" id="UP001589619"/>
    </source>
</evidence>
<keyword evidence="3" id="KW-1185">Reference proteome</keyword>
<organism evidence="2 3">
    <name type="scientific">Paenibacillus hodogayensis</name>
    <dbReference type="NCBI Taxonomy" id="279208"/>
    <lineage>
        <taxon>Bacteria</taxon>
        <taxon>Bacillati</taxon>
        <taxon>Bacillota</taxon>
        <taxon>Bacilli</taxon>
        <taxon>Bacillales</taxon>
        <taxon>Paenibacillaceae</taxon>
        <taxon>Paenibacillus</taxon>
    </lineage>
</organism>
<dbReference type="Pfam" id="PF04397">
    <property type="entry name" value="LytTR"/>
    <property type="match status" value="1"/>
</dbReference>
<sequence length="117" mass="13968">MNLADIVKIEVNDSSLTFHTLHQVYYPLIWTISALEPHFQQFGFQRLDRNNLVNMSSITHYDEERALVFFDPKITNKSKFATISNREKIKLKKEMSNRATLHGRTRRSKISRRWSKW</sequence>
<name>A0ABV5VZL8_9BACL</name>
<dbReference type="GO" id="GO:0003677">
    <property type="term" value="F:DNA binding"/>
    <property type="evidence" value="ECO:0007669"/>
    <property type="project" value="UniProtKB-KW"/>
</dbReference>